<dbReference type="OrthoDB" id="4326862at2"/>
<protein>
    <submittedName>
        <fullName evidence="2">Uncharacterized protein</fullName>
    </submittedName>
</protein>
<organism evidence="2 3">
    <name type="scientific">Streptomyces aidingensis</name>
    <dbReference type="NCBI Taxonomy" id="910347"/>
    <lineage>
        <taxon>Bacteria</taxon>
        <taxon>Bacillati</taxon>
        <taxon>Actinomycetota</taxon>
        <taxon>Actinomycetes</taxon>
        <taxon>Kitasatosporales</taxon>
        <taxon>Streptomycetaceae</taxon>
        <taxon>Streptomyces</taxon>
    </lineage>
</organism>
<keyword evidence="3" id="KW-1185">Reference proteome</keyword>
<dbReference type="Proteomes" id="UP000199207">
    <property type="component" value="Unassembled WGS sequence"/>
</dbReference>
<dbReference type="RefSeq" id="WP_093838372.1">
    <property type="nucleotide sequence ID" value="NZ_FOLM01000004.1"/>
</dbReference>
<proteinExistence type="predicted"/>
<feature type="region of interest" description="Disordered" evidence="1">
    <location>
        <begin position="25"/>
        <end position="82"/>
    </location>
</feature>
<dbReference type="STRING" id="910347.SAMN05421773_10483"/>
<name>A0A1I1K644_9ACTN</name>
<evidence type="ECO:0000256" key="1">
    <source>
        <dbReference type="SAM" id="MobiDB-lite"/>
    </source>
</evidence>
<evidence type="ECO:0000313" key="2">
    <source>
        <dbReference type="EMBL" id="SFC55712.1"/>
    </source>
</evidence>
<reference evidence="2 3" key="1">
    <citation type="submission" date="2016-10" db="EMBL/GenBank/DDBJ databases">
        <authorList>
            <person name="de Groot N.N."/>
        </authorList>
    </citation>
    <scope>NUCLEOTIDE SEQUENCE [LARGE SCALE GENOMIC DNA]</scope>
    <source>
        <strain evidence="2 3">CGMCC 4.5739</strain>
    </source>
</reference>
<dbReference type="EMBL" id="FOLM01000004">
    <property type="protein sequence ID" value="SFC55712.1"/>
    <property type="molecule type" value="Genomic_DNA"/>
</dbReference>
<dbReference type="AlphaFoldDB" id="A0A1I1K644"/>
<sequence>MRHSIAHAFAACIRALLSLILPASGQRRRADEEPPTPTREPLDEPTLTLAAPEPLDEPENADEPPRSPFTHRSPYAAENAAETVFEDETNPVRWYVVIAQSAAWLERVKAERRAQEERRSVLLLALDGIDTGPDVIHGVRVPMAAAG</sequence>
<accession>A0A1I1K644</accession>
<gene>
    <name evidence="2" type="ORF">SAMN05421773_10483</name>
</gene>
<evidence type="ECO:0000313" key="3">
    <source>
        <dbReference type="Proteomes" id="UP000199207"/>
    </source>
</evidence>